<evidence type="ECO:0000256" key="2">
    <source>
        <dbReference type="ARBA" id="ARBA00022801"/>
    </source>
</evidence>
<protein>
    <submittedName>
        <fullName evidence="5">DNA polymerase III subunit epsilon</fullName>
    </submittedName>
</protein>
<dbReference type="Proteomes" id="UP000642809">
    <property type="component" value="Unassembled WGS sequence"/>
</dbReference>
<reference evidence="5" key="2">
    <citation type="submission" date="2020-09" db="EMBL/GenBank/DDBJ databases">
        <authorList>
            <person name="Sun Q."/>
            <person name="Kim S."/>
        </authorList>
    </citation>
    <scope>NUCLEOTIDE SEQUENCE</scope>
    <source>
        <strain evidence="5">KCTC 23224</strain>
    </source>
</reference>
<feature type="domain" description="Exonuclease" evidence="4">
    <location>
        <begin position="39"/>
        <end position="213"/>
    </location>
</feature>
<dbReference type="RefSeq" id="WP_189579348.1">
    <property type="nucleotide sequence ID" value="NZ_BMYF01000004.1"/>
</dbReference>
<evidence type="ECO:0000256" key="3">
    <source>
        <dbReference type="ARBA" id="ARBA00022839"/>
    </source>
</evidence>
<dbReference type="GO" id="GO:0005829">
    <property type="term" value="C:cytosol"/>
    <property type="evidence" value="ECO:0007669"/>
    <property type="project" value="TreeGrafter"/>
</dbReference>
<dbReference type="GO" id="GO:0003676">
    <property type="term" value="F:nucleic acid binding"/>
    <property type="evidence" value="ECO:0007669"/>
    <property type="project" value="InterPro"/>
</dbReference>
<dbReference type="SMART" id="SM00479">
    <property type="entry name" value="EXOIII"/>
    <property type="match status" value="1"/>
</dbReference>
<reference evidence="5" key="1">
    <citation type="journal article" date="2014" name="Int. J. Syst. Evol. Microbiol.">
        <title>Complete genome sequence of Corynebacterium casei LMG S-19264T (=DSM 44701T), isolated from a smear-ripened cheese.</title>
        <authorList>
            <consortium name="US DOE Joint Genome Institute (JGI-PGF)"/>
            <person name="Walter F."/>
            <person name="Albersmeier A."/>
            <person name="Kalinowski J."/>
            <person name="Ruckert C."/>
        </authorList>
    </citation>
    <scope>NUCLEOTIDE SEQUENCE</scope>
    <source>
        <strain evidence="5">KCTC 23224</strain>
    </source>
</reference>
<dbReference type="CDD" id="cd06127">
    <property type="entry name" value="DEDDh"/>
    <property type="match status" value="1"/>
</dbReference>
<keyword evidence="2" id="KW-0378">Hydrolase</keyword>
<keyword evidence="1" id="KW-0540">Nuclease</keyword>
<proteinExistence type="predicted"/>
<name>A0A8J3CWV9_9BACT</name>
<dbReference type="AlphaFoldDB" id="A0A8J3CWV9"/>
<evidence type="ECO:0000259" key="4">
    <source>
        <dbReference type="SMART" id="SM00479"/>
    </source>
</evidence>
<keyword evidence="3" id="KW-0269">Exonuclease</keyword>
<dbReference type="InterPro" id="IPR012337">
    <property type="entry name" value="RNaseH-like_sf"/>
</dbReference>
<dbReference type="PANTHER" id="PTHR30231:SF4">
    <property type="entry name" value="PROTEIN NEN2"/>
    <property type="match status" value="1"/>
</dbReference>
<evidence type="ECO:0000313" key="5">
    <source>
        <dbReference type="EMBL" id="GHB30981.1"/>
    </source>
</evidence>
<sequence>MGFFDFLFSPPGKKAEFVLAYEAAFGNKIPASRGLGLLPFVILDTETTGLSPKSDYILSFGAVKLKGFQLSMEDAMECYLQTPRRSREAIEVHEILRPEELITLEDFAERFLSYIGSSIIVGHHVGFDLEMLTKALKPFGFRKFLNPVLDTHSLAVRLEKGPHYDSSMGKPGEYSLDSLCERYQICLDDRHTASGDAFLTAQLLMKLLKLADKKGISSYGELIR</sequence>
<dbReference type="EMBL" id="BMYF01000004">
    <property type="protein sequence ID" value="GHB30981.1"/>
    <property type="molecule type" value="Genomic_DNA"/>
</dbReference>
<dbReference type="InterPro" id="IPR013520">
    <property type="entry name" value="Ribonucl_H"/>
</dbReference>
<dbReference type="GO" id="GO:0008408">
    <property type="term" value="F:3'-5' exonuclease activity"/>
    <property type="evidence" value="ECO:0007669"/>
    <property type="project" value="TreeGrafter"/>
</dbReference>
<evidence type="ECO:0000256" key="1">
    <source>
        <dbReference type="ARBA" id="ARBA00022722"/>
    </source>
</evidence>
<evidence type="ECO:0000313" key="6">
    <source>
        <dbReference type="Proteomes" id="UP000642809"/>
    </source>
</evidence>
<accession>A0A8J3CWV9</accession>
<dbReference type="Gene3D" id="3.30.420.10">
    <property type="entry name" value="Ribonuclease H-like superfamily/Ribonuclease H"/>
    <property type="match status" value="1"/>
</dbReference>
<gene>
    <name evidence="5" type="primary">dnaQ</name>
    <name evidence="5" type="ORF">GCM10008106_09850</name>
</gene>
<dbReference type="Pfam" id="PF00929">
    <property type="entry name" value="RNase_T"/>
    <property type="match status" value="1"/>
</dbReference>
<dbReference type="SUPFAM" id="SSF53098">
    <property type="entry name" value="Ribonuclease H-like"/>
    <property type="match status" value="1"/>
</dbReference>
<organism evidence="5 6">
    <name type="scientific">Mongoliitalea lutea</name>
    <dbReference type="NCBI Taxonomy" id="849756"/>
    <lineage>
        <taxon>Bacteria</taxon>
        <taxon>Pseudomonadati</taxon>
        <taxon>Bacteroidota</taxon>
        <taxon>Cytophagia</taxon>
        <taxon>Cytophagales</taxon>
        <taxon>Cyclobacteriaceae</taxon>
        <taxon>Mongoliitalea</taxon>
    </lineage>
</organism>
<dbReference type="InterPro" id="IPR036397">
    <property type="entry name" value="RNaseH_sf"/>
</dbReference>
<keyword evidence="6" id="KW-1185">Reference proteome</keyword>
<dbReference type="GO" id="GO:0006259">
    <property type="term" value="P:DNA metabolic process"/>
    <property type="evidence" value="ECO:0007669"/>
    <property type="project" value="UniProtKB-ARBA"/>
</dbReference>
<dbReference type="PANTHER" id="PTHR30231">
    <property type="entry name" value="DNA POLYMERASE III SUBUNIT EPSILON"/>
    <property type="match status" value="1"/>
</dbReference>
<comment type="caution">
    <text evidence="5">The sequence shown here is derived from an EMBL/GenBank/DDBJ whole genome shotgun (WGS) entry which is preliminary data.</text>
</comment>